<comment type="caution">
    <text evidence="3">The sequence shown here is derived from an EMBL/GenBank/DDBJ whole genome shotgun (WGS) entry which is preliminary data.</text>
</comment>
<dbReference type="GO" id="GO:0060271">
    <property type="term" value="P:cilium assembly"/>
    <property type="evidence" value="ECO:0007669"/>
    <property type="project" value="TreeGrafter"/>
</dbReference>
<keyword evidence="4" id="KW-1185">Reference proteome</keyword>
<dbReference type="PANTHER" id="PTHR45912:SF3">
    <property type="entry name" value="CILIA- AND FLAGELLA-ASSOCIATED PROTEIN 47"/>
    <property type="match status" value="1"/>
</dbReference>
<dbReference type="InterPro" id="IPR013783">
    <property type="entry name" value="Ig-like_fold"/>
</dbReference>
<gene>
    <name evidence="3" type="ORF">BN9_094030</name>
</gene>
<evidence type="ECO:0000259" key="1">
    <source>
        <dbReference type="Pfam" id="PF24529"/>
    </source>
</evidence>
<protein>
    <recommendedName>
        <fullName evidence="5">Calponin-homology (CH) domain-containing protein</fullName>
    </recommendedName>
</protein>
<dbReference type="PANTHER" id="PTHR45912">
    <property type="entry name" value="CILIA- AND FLAGELLA-ASSOCIATED PROTEIN 47"/>
    <property type="match status" value="1"/>
</dbReference>
<feature type="domain" description="CFAP47-like immunoglobulin-like" evidence="2">
    <location>
        <begin position="3061"/>
        <end position="3177"/>
    </location>
</feature>
<dbReference type="InterPro" id="IPR056343">
    <property type="entry name" value="CFAP47_dom"/>
</dbReference>
<sequence>MDDFPLRISPQNIEFDHVRCNIRYISRIVVRNTSNKTVRFKIKPPSLASSFTLLYKGDDVGKICNPTIALSPGLCIEYDVAFVVNEQFDEGNKHPLDNLVNTASSSWDNLQVKIEDGRSVNVCLKANSLSLNVEITPSLCDLGKVVLNSRASRAVEIRNLNDHDTTFTVSLVSPDANSFDVNSEVITIAPRCGILRPFEHLPVKVEIFGRELGPLRRLLCVRFQERQTNIPSASFVDKVVDLAAVVMEHTIDLLYANPDGKLLKCNEPLKAVCFGSIFAGEGQSVNAILRNNGPKPLSFYTSITSNRSSDQLGDEDGCGNCKLLSATMGKTSTAGINPIEKGKEIRVAPSRGVIDPFVEIPIHFILQSRVLDFEAHNHAVQRALRQCAEQDNGSEPDSVTRRTNLLVELSGGKFMNAFVSFRFGDSTSRGSVEDLTLGVSAEIFVPILEVSPLLSSYNFGTVECHGHRDMILTIKNHSRLATRLSFVRPPHFSIHPSTLWLESLQSQSIILSFVPKQLGIFKKEIMIDIQGGIFQLKLFTQGQSSSSVTTSENFYTKQTGGDLLSGTQAHLQNVKPTYKFIHSDDILRAKIKNESRFHRLPLHKRLGSENTAPIILPESNQHSHLSFSVKEFVQRSEHRERYHRYLVHSRLDRDRKNKSVHYKSLETDDYIDLGMIPQGGMKAPEIDVPRFIKELNSSVYLSARSPTNQQETIEGRNKAHTSFDEEKFIIKKYKSKPTTANEMKECEETLDTEQLDHVISGPNVIYFGKMSVNSSSIRSFTVFNDLQQHIKVTLHLGSFKPDTVEKSNDLVARSNLDSQVIPPHTVAGFDLVYSSSREQVIHKPLTYTINGKHTRQLSIMAEVVPLDVLATPCTLHFEFALDDVNRTLERPVLLDNLSNSKAPFVWHHMKTELVENPNRQINSSLIDISQPEKKSSKVVPCPFQIHPSSGTLNQKESLQCMFTYVPTIQAQSTFQTTFELEIIGGRRTRVFCSATNKILACAVIPKTVDFGDVQVGVRVEKSILLRNESDHDGSSSDAAEYSFLVAYTSIHPVLQATSLSMRVTPSILSLGARECKEIRLEMTGISPAEKVKNALLYIEIRGGMTLQIPVLANFVVPDVKIQSDQITQNKNNIEYGNVVAGGIAHRVLPLKNFSEVKTSLLLDLSSLESATGISERRFSEFSAEVRPHPIDEAMSYSLDPIQLQEKRGLTSMYKISIQGKSAISIDLRFAPVENETNTYNMVPVHIFFTSACQNTATLLSKRVPYIKFFVSAKSICPRIAFSSSIVDFGTCLIPREPSMRRCSFTKSLLIRNKESSFIKWYIDIKNLRSSGKYSKVFHMAPENGDLAPLEENVIQFSFHPLKDEMYHFEGLTVYVDNDYYMDLELHGHGQFPHIEFSLTECDSSNENAEKTRNLTVNLPPVPLQMTSSAVFWIVNHGYEHLELLTRVRIDTNSVPLLLTFPEGNVLNQSCLRLPVVISFTASKGIAFETEIDFLDQNGHTYGIRATGVTENSIWTNFTFFQHQSVVDSRPLLFKIQDIICKKQDPTQAALLISHIESLGAFVPNKMLTGKNQGKLFGFFSNPTYRNSNIQMLSVEQIQAELLSCLDASFPGIADQHHKLQESSKENSRPRNSMNLSVAAILHSEAFSTSETQRLINYLNRNVFHQYKIRELPLDLVENERIWTDIGKFCFGSSPPLDFPVPPASFNKPSDSMTAWLTFYRSIVQFLRSKGAMLPDINPVDLLPFDLFMKAKEKGIIEPTLVKRGDLKTSNQVARRGFTDSKRDISKNVCSSVSQRSCKLAISESILSQWNQTTSLAWMKLIYQILKIFVLFRLEPHPLIKRDTSNTASSNVYSNGELMLLEWVQSSIGSLPGYTKQSNLLILDFNKDFRDGKILFHLLVAYIPSIRMDAEEYRCFSLPEKESEETITYGSLKADTTRPEDKVVKILESLDLDYGLRVAAEEEGEAQITQENTALIVPVISSLNGREIVLLLLHLYKHLPEYLPKEVIKFEGRCGELIEKCMELRNANATGPVVYNVRMQSITDVIDKLGVSSECKCGPFSIPITQVTLAPHQVLSFLVQCQSHFVRKESAILIFQPTSNVSADSSGRPAPLVFQLETSIQYRTPQRMINIEGRLYEKISSTIEIENPFDRNTDFKLYLLESTPSSSALSTQCTRVPTKKKQHLRSFSEIDPKNDVDTEGCLKSQAAFYLPEMSASAILLKSKALTLKQLLLAPQSIAPSAVTLAMRSKASEESVSPLPSTYQLQLDFLPLQLGDYTCYLIFIDEHVGEFMIRVDASTHMPAPLETIEVTLEPIGYPDGSNHFQAHKIVRELIFPQRNAILSKAIGALLERNNTYLQWGVGFQKSRLRDSLMICEEQHHQCQQFSVNFDSPHFKPVPSSTVSTTKYGDDEAKMVSRVFKSHGKSTLARIVAPRSTMSSGDCSTQSITFSIEPKSPGRLSTILSLQSLSLNAPCQGSCDCRVYEIIVNVKEPSMHTILEFITPARQKTVQEIPIKNSSTEVWSLEAKFTSSTTRCMFSGPPTLIVPSKQTVMYPLTFAPQQTYTKKLSETTSLLTITNKNTSQIFEFRLHGKIEIPLAQDCIVVNCAAQNSVVLEIFVPRVPIEGNVRIQSQRYDVDSDIPQIVGEPTLLIPAHAEKARYELTFSPLRSGKYLGTITFTSVEPATGEIVWYTFEAVVSRPKPRDQLEMVTKARTPIGVEITLANPLPHAVTFAVKIEQELQPNEERKRRDLSGDSTMTISAHDSGVYSLVYTPLRETNSGTSKTFSSGEMVFENEEIGEFWYRLLLQATASDITRLNSMCCKISSNCSEPLLLQNPSAHHDMHLRYTISNPTHFALSKSPANDVNIVRDHITYLIEANASISVPRCCQTTIFVIYKPSVVDEREFTEITFFEPDFVTDWKFQVEGKCTASENNSISVPLNNPFITSEHPSPISVQYVLIQAHVGEPATKTVDFANPYDDPLTLSIKLLGPDQEKSLTFELLLKRKDFTVRASDSIQIPITFTPRHVCRDFARLIINGSVLSHSQEVMSKRMNWEFNIEGVAEFSIPKPFLLSCSARKEVTETFDCKLYAAPRNVDIEKESFSVDWDIPQDTFPTVEAFKNALTLHPQYSHTQTSQELSSNIPALSYQVHFHPFRPYHGNIALIITKASGGKWRYEVSISVLDPPVDETFTLEASLNQTSSFQFQLQNFFRKPADCIATFDKTSSSVFSVYPEHATLPAHGMIEHCTFVVSFTPTTYGKMQSGTLIILTNEMQWTFRVKGTFASVQSVKKSKRSKNILTKHSRNQNITAGDVIKGELV</sequence>
<dbReference type="InterPro" id="IPR058952">
    <property type="entry name" value="Ig_CFAP47"/>
</dbReference>
<dbReference type="EMBL" id="CAIX01000216">
    <property type="protein sequence ID" value="CCI48330.1"/>
    <property type="molecule type" value="Genomic_DNA"/>
</dbReference>
<dbReference type="GO" id="GO:0005929">
    <property type="term" value="C:cilium"/>
    <property type="evidence" value="ECO:0007669"/>
    <property type="project" value="TreeGrafter"/>
</dbReference>
<dbReference type="InParanoid" id="A0A024GNL2"/>
<dbReference type="Pfam" id="PF14874">
    <property type="entry name" value="PapD-like"/>
    <property type="match status" value="1"/>
</dbReference>
<evidence type="ECO:0000259" key="2">
    <source>
        <dbReference type="Pfam" id="PF26579"/>
    </source>
</evidence>
<dbReference type="Pfam" id="PF24529">
    <property type="entry name" value="CFAP47"/>
    <property type="match status" value="1"/>
</dbReference>
<proteinExistence type="predicted"/>
<evidence type="ECO:0000313" key="3">
    <source>
        <dbReference type="EMBL" id="CCI48330.1"/>
    </source>
</evidence>
<reference evidence="3 4" key="1">
    <citation type="submission" date="2012-05" db="EMBL/GenBank/DDBJ databases">
        <title>Recombination and specialization in a pathogen metapopulation.</title>
        <authorList>
            <person name="Gardiner A."/>
            <person name="Kemen E."/>
            <person name="Schultz-Larsen T."/>
            <person name="MacLean D."/>
            <person name="Van Oosterhout C."/>
            <person name="Jones J.D.G."/>
        </authorList>
    </citation>
    <scope>NUCLEOTIDE SEQUENCE [LARGE SCALE GENOMIC DNA]</scope>
    <source>
        <strain evidence="3 4">Ac Nc2</strain>
    </source>
</reference>
<evidence type="ECO:0000313" key="4">
    <source>
        <dbReference type="Proteomes" id="UP000053237"/>
    </source>
</evidence>
<dbReference type="Pfam" id="PF26579">
    <property type="entry name" value="Ig_CFAP47"/>
    <property type="match status" value="1"/>
</dbReference>
<accession>A0A024GNL2</accession>
<name>A0A024GNL2_9STRA</name>
<organism evidence="3 4">
    <name type="scientific">Albugo candida</name>
    <dbReference type="NCBI Taxonomy" id="65357"/>
    <lineage>
        <taxon>Eukaryota</taxon>
        <taxon>Sar</taxon>
        <taxon>Stramenopiles</taxon>
        <taxon>Oomycota</taxon>
        <taxon>Peronosporomycetes</taxon>
        <taxon>Albuginales</taxon>
        <taxon>Albuginaceae</taxon>
        <taxon>Albugo</taxon>
    </lineage>
</organism>
<feature type="domain" description="Cilia- and flagella-associated protein 47" evidence="1">
    <location>
        <begin position="1643"/>
        <end position="1832"/>
    </location>
</feature>
<dbReference type="STRING" id="65357.A0A024GNL2"/>
<dbReference type="OrthoDB" id="10060824at2759"/>
<dbReference type="Proteomes" id="UP000053237">
    <property type="component" value="Unassembled WGS sequence"/>
</dbReference>
<dbReference type="Gene3D" id="2.60.40.10">
    <property type="entry name" value="Immunoglobulins"/>
    <property type="match status" value="5"/>
</dbReference>
<evidence type="ECO:0008006" key="5">
    <source>
        <dbReference type="Google" id="ProtNLM"/>
    </source>
</evidence>